<feature type="non-terminal residue" evidence="3">
    <location>
        <position position="1"/>
    </location>
</feature>
<dbReference type="SMART" id="SM00674">
    <property type="entry name" value="CENPB"/>
    <property type="match status" value="1"/>
</dbReference>
<dbReference type="OrthoDB" id="162969at2759"/>
<evidence type="ECO:0000256" key="1">
    <source>
        <dbReference type="ARBA" id="ARBA00023125"/>
    </source>
</evidence>
<dbReference type="GO" id="GO:0003677">
    <property type="term" value="F:DNA binding"/>
    <property type="evidence" value="ECO:0007669"/>
    <property type="project" value="UniProtKB-KW"/>
</dbReference>
<keyword evidence="1" id="KW-0238">DNA-binding</keyword>
<sequence length="137" mass="15856">QCETAHHFNIKQSTISWWLKDKDKIQKDSHINGGAICKQHMAQYPELEQALYHWVIKAQEHHVPVNHEMIQMKAHHFSAILGIEMKFSNGWMTKFKKCYNICKVTLHGEASSVNPDDVASAHAQLLEITKDYKPHNI</sequence>
<dbReference type="Pfam" id="PF03221">
    <property type="entry name" value="HTH_Tnp_Tc5"/>
    <property type="match status" value="1"/>
</dbReference>
<organism evidence="3 4">
    <name type="scientific">Cronartium quercuum f. sp. fusiforme G11</name>
    <dbReference type="NCBI Taxonomy" id="708437"/>
    <lineage>
        <taxon>Eukaryota</taxon>
        <taxon>Fungi</taxon>
        <taxon>Dikarya</taxon>
        <taxon>Basidiomycota</taxon>
        <taxon>Pucciniomycotina</taxon>
        <taxon>Pucciniomycetes</taxon>
        <taxon>Pucciniales</taxon>
        <taxon>Coleosporiaceae</taxon>
        <taxon>Cronartium</taxon>
    </lineage>
</organism>
<gene>
    <name evidence="3" type="ORF">CROQUDRAFT_46668</name>
</gene>
<dbReference type="PANTHER" id="PTHR19303:SF73">
    <property type="entry name" value="PROTEIN PDC2"/>
    <property type="match status" value="1"/>
</dbReference>
<proteinExistence type="predicted"/>
<feature type="domain" description="HTH CENPB-type" evidence="2">
    <location>
        <begin position="35"/>
        <end position="105"/>
    </location>
</feature>
<accession>A0A9P6TAR1</accession>
<protein>
    <recommendedName>
        <fullName evidence="2">HTH CENPB-type domain-containing protein</fullName>
    </recommendedName>
</protein>
<reference evidence="3" key="1">
    <citation type="submission" date="2013-11" db="EMBL/GenBank/DDBJ databases">
        <title>Genome sequence of the fusiform rust pathogen reveals effectors for host alternation and coevolution with pine.</title>
        <authorList>
            <consortium name="DOE Joint Genome Institute"/>
            <person name="Smith K."/>
            <person name="Pendleton A."/>
            <person name="Kubisiak T."/>
            <person name="Anderson C."/>
            <person name="Salamov A."/>
            <person name="Aerts A."/>
            <person name="Riley R."/>
            <person name="Clum A."/>
            <person name="Lindquist E."/>
            <person name="Ence D."/>
            <person name="Campbell M."/>
            <person name="Kronenberg Z."/>
            <person name="Feau N."/>
            <person name="Dhillon B."/>
            <person name="Hamelin R."/>
            <person name="Burleigh J."/>
            <person name="Smith J."/>
            <person name="Yandell M."/>
            <person name="Nelson C."/>
            <person name="Grigoriev I."/>
            <person name="Davis J."/>
        </authorList>
    </citation>
    <scope>NUCLEOTIDE SEQUENCE</scope>
    <source>
        <strain evidence="3">G11</strain>
    </source>
</reference>
<keyword evidence="4" id="KW-1185">Reference proteome</keyword>
<dbReference type="SUPFAM" id="SSF46689">
    <property type="entry name" value="Homeodomain-like"/>
    <property type="match status" value="1"/>
</dbReference>
<dbReference type="Proteomes" id="UP000886653">
    <property type="component" value="Unassembled WGS sequence"/>
</dbReference>
<dbReference type="GO" id="GO:0005634">
    <property type="term" value="C:nucleus"/>
    <property type="evidence" value="ECO:0007669"/>
    <property type="project" value="TreeGrafter"/>
</dbReference>
<evidence type="ECO:0000313" key="4">
    <source>
        <dbReference type="Proteomes" id="UP000886653"/>
    </source>
</evidence>
<comment type="caution">
    <text evidence="3">The sequence shown here is derived from an EMBL/GenBank/DDBJ whole genome shotgun (WGS) entry which is preliminary data.</text>
</comment>
<dbReference type="Gene3D" id="1.10.10.60">
    <property type="entry name" value="Homeodomain-like"/>
    <property type="match status" value="2"/>
</dbReference>
<dbReference type="InterPro" id="IPR009057">
    <property type="entry name" value="Homeodomain-like_sf"/>
</dbReference>
<dbReference type="InterPro" id="IPR050863">
    <property type="entry name" value="CenT-Element_Derived"/>
</dbReference>
<evidence type="ECO:0000259" key="2">
    <source>
        <dbReference type="PROSITE" id="PS51253"/>
    </source>
</evidence>
<dbReference type="PROSITE" id="PS51253">
    <property type="entry name" value="HTH_CENPB"/>
    <property type="match status" value="1"/>
</dbReference>
<name>A0A9P6TAR1_9BASI</name>
<dbReference type="PANTHER" id="PTHR19303">
    <property type="entry name" value="TRANSPOSON"/>
    <property type="match status" value="1"/>
</dbReference>
<dbReference type="InterPro" id="IPR006600">
    <property type="entry name" value="HTH_CenpB_DNA-bd_dom"/>
</dbReference>
<evidence type="ECO:0000313" key="3">
    <source>
        <dbReference type="EMBL" id="KAG0144894.1"/>
    </source>
</evidence>
<dbReference type="EMBL" id="MU167287">
    <property type="protein sequence ID" value="KAG0144894.1"/>
    <property type="molecule type" value="Genomic_DNA"/>
</dbReference>
<dbReference type="AlphaFoldDB" id="A0A9P6TAR1"/>